<dbReference type="CDD" id="cd04301">
    <property type="entry name" value="NAT_SF"/>
    <property type="match status" value="1"/>
</dbReference>
<sequence>MIPMHFAIRPYHPSDFCALYRICLQTGDSGKDATRLFRDPELLGHIYVGPYAVAEPDLCFMLTADGAPCGYVLGTRDSHTFADWCEREWFPVLRTRYPLPAADDHSPDAEAIRGIHHGYRPEPALQDYPAHLHIDLLPHAQGQGWGRRMIETFLERLRTLGVPAVHLGVGRRNTRAIHFYERVGFQRVFEGDGWIGYGMKLED</sequence>
<protein>
    <submittedName>
        <fullName evidence="2">N-acetyltransferase</fullName>
    </submittedName>
</protein>
<dbReference type="Pfam" id="PF00583">
    <property type="entry name" value="Acetyltransf_1"/>
    <property type="match status" value="1"/>
</dbReference>
<dbReference type="AlphaFoldDB" id="A0A7C1JE64"/>
<keyword evidence="2" id="KW-0808">Transferase</keyword>
<dbReference type="InterPro" id="IPR016181">
    <property type="entry name" value="Acyl_CoA_acyltransferase"/>
</dbReference>
<evidence type="ECO:0000259" key="1">
    <source>
        <dbReference type="PROSITE" id="PS51186"/>
    </source>
</evidence>
<accession>A0A7C1JE64</accession>
<dbReference type="Gene3D" id="3.40.630.30">
    <property type="match status" value="1"/>
</dbReference>
<dbReference type="InterPro" id="IPR051822">
    <property type="entry name" value="Glycosyl_Hydrolase_84"/>
</dbReference>
<reference evidence="2" key="1">
    <citation type="journal article" date="2020" name="mSystems">
        <title>Genome- and Community-Level Interaction Insights into Carbon Utilization and Element Cycling Functions of Hydrothermarchaeota in Hydrothermal Sediment.</title>
        <authorList>
            <person name="Zhou Z."/>
            <person name="Liu Y."/>
            <person name="Xu W."/>
            <person name="Pan J."/>
            <person name="Luo Z.H."/>
            <person name="Li M."/>
        </authorList>
    </citation>
    <scope>NUCLEOTIDE SEQUENCE [LARGE SCALE GENOMIC DNA]</scope>
    <source>
        <strain evidence="2">SpSt-289</strain>
    </source>
</reference>
<dbReference type="PROSITE" id="PS51186">
    <property type="entry name" value="GNAT"/>
    <property type="match status" value="1"/>
</dbReference>
<dbReference type="GO" id="GO:0016747">
    <property type="term" value="F:acyltransferase activity, transferring groups other than amino-acyl groups"/>
    <property type="evidence" value="ECO:0007669"/>
    <property type="project" value="InterPro"/>
</dbReference>
<comment type="caution">
    <text evidence="2">The sequence shown here is derived from an EMBL/GenBank/DDBJ whole genome shotgun (WGS) entry which is preliminary data.</text>
</comment>
<organism evidence="2">
    <name type="scientific">Caldilinea aerophila</name>
    <dbReference type="NCBI Taxonomy" id="133453"/>
    <lineage>
        <taxon>Bacteria</taxon>
        <taxon>Bacillati</taxon>
        <taxon>Chloroflexota</taxon>
        <taxon>Caldilineae</taxon>
        <taxon>Caldilineales</taxon>
        <taxon>Caldilineaceae</taxon>
        <taxon>Caldilinea</taxon>
    </lineage>
</organism>
<dbReference type="EMBL" id="DSMG01000132">
    <property type="protein sequence ID" value="HDX32404.1"/>
    <property type="molecule type" value="Genomic_DNA"/>
</dbReference>
<dbReference type="PANTHER" id="PTHR13170:SF16">
    <property type="entry name" value="PROTEIN O-GLCNACASE"/>
    <property type="match status" value="1"/>
</dbReference>
<dbReference type="PANTHER" id="PTHR13170">
    <property type="entry name" value="O-GLCNACASE"/>
    <property type="match status" value="1"/>
</dbReference>
<dbReference type="InterPro" id="IPR000182">
    <property type="entry name" value="GNAT_dom"/>
</dbReference>
<gene>
    <name evidence="2" type="ORF">ENQ20_13095</name>
</gene>
<feature type="domain" description="N-acetyltransferase" evidence="1">
    <location>
        <begin position="6"/>
        <end position="203"/>
    </location>
</feature>
<proteinExistence type="predicted"/>
<dbReference type="SUPFAM" id="SSF55729">
    <property type="entry name" value="Acyl-CoA N-acyltransferases (Nat)"/>
    <property type="match status" value="1"/>
</dbReference>
<evidence type="ECO:0000313" key="2">
    <source>
        <dbReference type="EMBL" id="HDX32404.1"/>
    </source>
</evidence>
<name>A0A7C1JE64_9CHLR</name>